<dbReference type="PANTHER" id="PTHR43369:SF2">
    <property type="entry name" value="PHOSPHORIBOSYLGLYCINAMIDE FORMYLTRANSFERASE"/>
    <property type="match status" value="1"/>
</dbReference>
<dbReference type="GO" id="GO:0006189">
    <property type="term" value="P:'de novo' IMP biosynthetic process"/>
    <property type="evidence" value="ECO:0007669"/>
    <property type="project" value="InterPro"/>
</dbReference>
<dbReference type="AlphaFoldDB" id="A0A2T9ZLP9"/>
<protein>
    <recommendedName>
        <fullName evidence="2">phosphoribosylglycinamide formyltransferase 1</fullName>
        <ecNumber evidence="2">2.1.2.2</ecNumber>
    </recommendedName>
</protein>
<dbReference type="InterPro" id="IPR036477">
    <property type="entry name" value="Formyl_transf_N_sf"/>
</dbReference>
<comment type="caution">
    <text evidence="6">The sequence shown here is derived from an EMBL/GenBank/DDBJ whole genome shotgun (WGS) entry which is preliminary data.</text>
</comment>
<dbReference type="NCBIfam" id="TIGR00639">
    <property type="entry name" value="PurN"/>
    <property type="match status" value="1"/>
</dbReference>
<feature type="domain" description="Formyl transferase N-terminal" evidence="5">
    <location>
        <begin position="3"/>
        <end position="190"/>
    </location>
</feature>
<keyword evidence="3" id="KW-0808">Transferase</keyword>
<dbReference type="GO" id="GO:0005737">
    <property type="term" value="C:cytoplasm"/>
    <property type="evidence" value="ECO:0007669"/>
    <property type="project" value="TreeGrafter"/>
</dbReference>
<dbReference type="EC" id="2.1.2.2" evidence="2"/>
<evidence type="ECO:0000256" key="2">
    <source>
        <dbReference type="ARBA" id="ARBA00012254"/>
    </source>
</evidence>
<dbReference type="CDD" id="cd08645">
    <property type="entry name" value="FMT_core_GART"/>
    <property type="match status" value="1"/>
</dbReference>
<evidence type="ECO:0000256" key="4">
    <source>
        <dbReference type="ARBA" id="ARBA00022755"/>
    </source>
</evidence>
<dbReference type="EMBL" id="MBFS01000004">
    <property type="protein sequence ID" value="PVV05447.1"/>
    <property type="molecule type" value="Genomic_DNA"/>
</dbReference>
<comment type="pathway">
    <text evidence="1">Purine metabolism; IMP biosynthesis via de novo pathway; N(2)-formyl-N(1)-(5-phospho-D-ribosyl)glycinamide from N(1)-(5-phospho-D-ribosyl)glycinamide (10-formyl THF route): step 1/1.</text>
</comment>
<sequence>MSKRIVVLISGNGSNLQSLIDKTKSHEIPGTIVHVFSSKSTAYGLERAKAASIPTSVLSLKTYKDKHLTREDFNKDLSALVSDQKPDLVVLAGWMLILSESFVNQFRGKLINLHPSMPGDIEGANAIERAYQEFLSGKRTKTGVMVHYVIPEVDKGEPILFEKVDILPNDSLNDLETRIHTVEHKLISLAVAKVLSD</sequence>
<dbReference type="PANTHER" id="PTHR43369">
    <property type="entry name" value="PHOSPHORIBOSYLGLYCINAMIDE FORMYLTRANSFERASE"/>
    <property type="match status" value="1"/>
</dbReference>
<dbReference type="HAMAP" id="MF_01930">
    <property type="entry name" value="PurN"/>
    <property type="match status" value="1"/>
</dbReference>
<accession>A0A2T9ZLP9</accession>
<evidence type="ECO:0000313" key="7">
    <source>
        <dbReference type="Proteomes" id="UP000245609"/>
    </source>
</evidence>
<dbReference type="STRING" id="133381.A0A2T9ZLP9"/>
<gene>
    <name evidence="6" type="ORF">BB560_000040</name>
</gene>
<dbReference type="OrthoDB" id="5575075at2759"/>
<dbReference type="InterPro" id="IPR002376">
    <property type="entry name" value="Formyl_transf_N"/>
</dbReference>
<proteinExistence type="inferred from homology"/>
<evidence type="ECO:0000313" key="6">
    <source>
        <dbReference type="EMBL" id="PVV05447.1"/>
    </source>
</evidence>
<evidence type="ECO:0000256" key="3">
    <source>
        <dbReference type="ARBA" id="ARBA00022679"/>
    </source>
</evidence>
<reference evidence="6 7" key="1">
    <citation type="journal article" date="2018" name="MBio">
        <title>Comparative Genomics Reveals the Core Gene Toolbox for the Fungus-Insect Symbiosis.</title>
        <authorList>
            <person name="Wang Y."/>
            <person name="Stata M."/>
            <person name="Wang W."/>
            <person name="Stajich J.E."/>
            <person name="White M.M."/>
            <person name="Moncalvo J.M."/>
        </authorList>
    </citation>
    <scope>NUCLEOTIDE SEQUENCE [LARGE SCALE GENOMIC DNA]</scope>
    <source>
        <strain evidence="6 7">SC-DP-2</strain>
    </source>
</reference>
<keyword evidence="7" id="KW-1185">Reference proteome</keyword>
<dbReference type="Gene3D" id="3.40.50.170">
    <property type="entry name" value="Formyl transferase, N-terminal domain"/>
    <property type="match status" value="1"/>
</dbReference>
<dbReference type="Proteomes" id="UP000245609">
    <property type="component" value="Unassembled WGS sequence"/>
</dbReference>
<name>A0A2T9ZLP9_9FUNG</name>
<dbReference type="Pfam" id="PF00551">
    <property type="entry name" value="Formyl_trans_N"/>
    <property type="match status" value="1"/>
</dbReference>
<evidence type="ECO:0000256" key="1">
    <source>
        <dbReference type="ARBA" id="ARBA00005054"/>
    </source>
</evidence>
<dbReference type="SUPFAM" id="SSF53328">
    <property type="entry name" value="Formyltransferase"/>
    <property type="match status" value="1"/>
</dbReference>
<keyword evidence="4" id="KW-0658">Purine biosynthesis</keyword>
<dbReference type="InterPro" id="IPR004607">
    <property type="entry name" value="GART"/>
</dbReference>
<organism evidence="6 7">
    <name type="scientific">Smittium megazygosporum</name>
    <dbReference type="NCBI Taxonomy" id="133381"/>
    <lineage>
        <taxon>Eukaryota</taxon>
        <taxon>Fungi</taxon>
        <taxon>Fungi incertae sedis</taxon>
        <taxon>Zoopagomycota</taxon>
        <taxon>Kickxellomycotina</taxon>
        <taxon>Harpellomycetes</taxon>
        <taxon>Harpellales</taxon>
        <taxon>Legeriomycetaceae</taxon>
        <taxon>Smittium</taxon>
    </lineage>
</organism>
<dbReference type="GO" id="GO:0004644">
    <property type="term" value="F:phosphoribosylglycinamide formyltransferase activity"/>
    <property type="evidence" value="ECO:0007669"/>
    <property type="project" value="UniProtKB-EC"/>
</dbReference>
<evidence type="ECO:0000259" key="5">
    <source>
        <dbReference type="Pfam" id="PF00551"/>
    </source>
</evidence>